<dbReference type="Gene3D" id="3.40.50.2000">
    <property type="entry name" value="Glycogen Phosphorylase B"/>
    <property type="match status" value="1"/>
</dbReference>
<accession>A0A023X377</accession>
<dbReference type="Pfam" id="PF13692">
    <property type="entry name" value="Glyco_trans_1_4"/>
    <property type="match status" value="1"/>
</dbReference>
<evidence type="ECO:0000313" key="2">
    <source>
        <dbReference type="EMBL" id="MDX5894033.1"/>
    </source>
</evidence>
<organism evidence="1 3">
    <name type="scientific">Rubrobacter radiotolerans</name>
    <name type="common">Arthrobacter radiotolerans</name>
    <dbReference type="NCBI Taxonomy" id="42256"/>
    <lineage>
        <taxon>Bacteria</taxon>
        <taxon>Bacillati</taxon>
        <taxon>Actinomycetota</taxon>
        <taxon>Rubrobacteria</taxon>
        <taxon>Rubrobacterales</taxon>
        <taxon>Rubrobacteraceae</taxon>
        <taxon>Rubrobacter</taxon>
    </lineage>
</organism>
<proteinExistence type="predicted"/>
<dbReference type="GO" id="GO:0016740">
    <property type="term" value="F:transferase activity"/>
    <property type="evidence" value="ECO:0007669"/>
    <property type="project" value="UniProtKB-KW"/>
</dbReference>
<dbReference type="STRING" id="42256.RradSPS_1343"/>
<dbReference type="Proteomes" id="UP001281130">
    <property type="component" value="Unassembled WGS sequence"/>
</dbReference>
<sequence>MSARGLGGGRTIYFLTPTLNPVGGVVKIFDYVNHARALGFSAVVCSPEGYEPGLPLFSNGRFRDLTPEKGVRFTEDLGDFAVGPEDLVFVSWPSHYRTVEARLAPGVHPEQVLCVVQNVRWGNPLFEGGYAVRLLSRPMTRIMTNDVVYDAVSPYLSYAGINRVIPLGHDCDFFRLDRGASPLGRPVRVAYTTWKSALGDRVAAALAVEGGFEFRSIRKSATHGELRDLYRWSDVFLATPLVEEGFYMPALEAMAAGSIVITPDAGGNMAYCRFGENCLGVGFESVDDYVRALRELRAAPVARIAALRAGGYAATAKHTLPAEERGFARLVEELLERLGWSAAGERR</sequence>
<dbReference type="RefSeq" id="WP_038681571.1">
    <property type="nucleotide sequence ID" value="NZ_CP007514.1"/>
</dbReference>
<dbReference type="EMBL" id="CP007514">
    <property type="protein sequence ID" value="AHY46626.1"/>
    <property type="molecule type" value="Genomic_DNA"/>
</dbReference>
<dbReference type="AlphaFoldDB" id="A0A023X377"/>
<dbReference type="HOGENOM" id="CLU_766946_0_0_11"/>
<gene>
    <name evidence="1" type="ORF">RradSPS_1343</name>
    <name evidence="2" type="ORF">SIL72_08330</name>
</gene>
<dbReference type="Proteomes" id="UP000025229">
    <property type="component" value="Chromosome"/>
</dbReference>
<keyword evidence="3" id="KW-1185">Reference proteome</keyword>
<protein>
    <submittedName>
        <fullName evidence="1">Glycosyl transferases group 1</fullName>
    </submittedName>
    <submittedName>
        <fullName evidence="2">Glycosyltransferase</fullName>
    </submittedName>
</protein>
<keyword evidence="1" id="KW-0808">Transferase</keyword>
<reference evidence="2" key="2">
    <citation type="submission" date="2023-11" db="EMBL/GenBank/DDBJ databases">
        <title>MicrobeMod: A computational toolkit for identifying prokaryotic methylation and restriction-modification with nanopore sequencing.</title>
        <authorList>
            <person name="Crits-Christoph A."/>
            <person name="Kang S.C."/>
            <person name="Lee H."/>
            <person name="Ostrov N."/>
        </authorList>
    </citation>
    <scope>NUCLEOTIDE SEQUENCE</scope>
    <source>
        <strain evidence="2">ATCC 51242</strain>
    </source>
</reference>
<reference evidence="1 3" key="1">
    <citation type="submission" date="2014-03" db="EMBL/GenBank/DDBJ databases">
        <title>Complete genome sequence of the Radio-Resistant Rubrobacter radiotolerans RSPS-4.</title>
        <authorList>
            <person name="Egas C.C."/>
            <person name="Barroso C.C."/>
            <person name="Froufe H.J.C."/>
            <person name="Pacheco J.J."/>
            <person name="Albuquerque L.L."/>
            <person name="da Costa M.M.S."/>
        </authorList>
    </citation>
    <scope>NUCLEOTIDE SEQUENCE [LARGE SCALE GENOMIC DNA]</scope>
    <source>
        <strain evidence="1 3">RSPS-4</strain>
    </source>
</reference>
<dbReference type="SUPFAM" id="SSF53756">
    <property type="entry name" value="UDP-Glycosyltransferase/glycogen phosphorylase"/>
    <property type="match status" value="1"/>
</dbReference>
<dbReference type="eggNOG" id="COG0438">
    <property type="taxonomic scope" value="Bacteria"/>
</dbReference>
<evidence type="ECO:0000313" key="3">
    <source>
        <dbReference type="Proteomes" id="UP000025229"/>
    </source>
</evidence>
<dbReference type="EMBL" id="JAWXXX010000001">
    <property type="protein sequence ID" value="MDX5894033.1"/>
    <property type="molecule type" value="Genomic_DNA"/>
</dbReference>
<dbReference type="OrthoDB" id="9801609at2"/>
<dbReference type="KEGG" id="rrd:RradSPS_1343"/>
<name>A0A023X377_RUBRA</name>
<evidence type="ECO:0000313" key="1">
    <source>
        <dbReference type="EMBL" id="AHY46626.1"/>
    </source>
</evidence>